<feature type="domain" description="Thiopeptide-type bacteriocin biosynthesis" evidence="1">
    <location>
        <begin position="13"/>
        <end position="253"/>
    </location>
</feature>
<sequence>MNHPHWHQRVLTYAHHHDVEPAAVTHIRPGMAHAEDTGLINAWFFIRKGHELRLRYRPASHELTDEADEHTRTLLIRTQQHTPLTTWVTSVYEPELHAFGGPEAMDTAHGLFHNDSTHTLAYLAEHAPHTGNRRELSILLCSTLLRAAGQEWFEQGDVWAKVTELRPTGDGRPPQPLPHIAPVLKRLMTTDTSSASATSSLSFASEWFAAFQQAGRRLSAHRHNGDLTRGLRAVLAHHVIFHWNRLGVPAAVQGRLAVTASNLILDT</sequence>
<dbReference type="AlphaFoldDB" id="A0A1I1KEV0"/>
<dbReference type="Proteomes" id="UP000199207">
    <property type="component" value="Unassembled WGS sequence"/>
</dbReference>
<dbReference type="STRING" id="910347.SAMN05421773_104134"/>
<dbReference type="OrthoDB" id="4678170at2"/>
<evidence type="ECO:0000259" key="1">
    <source>
        <dbReference type="Pfam" id="PF14028"/>
    </source>
</evidence>
<gene>
    <name evidence="2" type="ORF">SAMN05421773_104134</name>
</gene>
<organism evidence="2 3">
    <name type="scientific">Streptomyces aidingensis</name>
    <dbReference type="NCBI Taxonomy" id="910347"/>
    <lineage>
        <taxon>Bacteria</taxon>
        <taxon>Bacillati</taxon>
        <taxon>Actinomycetota</taxon>
        <taxon>Actinomycetes</taxon>
        <taxon>Kitasatosporales</taxon>
        <taxon>Streptomycetaceae</taxon>
        <taxon>Streptomyces</taxon>
    </lineage>
</organism>
<name>A0A1I1KEV0_9ACTN</name>
<dbReference type="Pfam" id="PF14028">
    <property type="entry name" value="Lant_dehydr_C"/>
    <property type="match status" value="1"/>
</dbReference>
<dbReference type="EMBL" id="FOLM01000004">
    <property type="protein sequence ID" value="SFC57248.1"/>
    <property type="molecule type" value="Genomic_DNA"/>
</dbReference>
<proteinExistence type="predicted"/>
<keyword evidence="3" id="KW-1185">Reference proteome</keyword>
<evidence type="ECO:0000313" key="3">
    <source>
        <dbReference type="Proteomes" id="UP000199207"/>
    </source>
</evidence>
<evidence type="ECO:0000313" key="2">
    <source>
        <dbReference type="EMBL" id="SFC57248.1"/>
    </source>
</evidence>
<reference evidence="2 3" key="1">
    <citation type="submission" date="2016-10" db="EMBL/GenBank/DDBJ databases">
        <authorList>
            <person name="de Groot N.N."/>
        </authorList>
    </citation>
    <scope>NUCLEOTIDE SEQUENCE [LARGE SCALE GENOMIC DNA]</scope>
    <source>
        <strain evidence="2 3">CGMCC 4.5739</strain>
    </source>
</reference>
<protein>
    <submittedName>
        <fullName evidence="2">Thiopeptide-type bacteriocin biosynthesis domain-containing protein</fullName>
    </submittedName>
</protein>
<dbReference type="InterPro" id="IPR023809">
    <property type="entry name" value="Thiopep_bacteriocin_synth_dom"/>
</dbReference>
<accession>A0A1I1KEV0</accession>
<dbReference type="RefSeq" id="WP_093838416.1">
    <property type="nucleotide sequence ID" value="NZ_FOLM01000004.1"/>
</dbReference>
<dbReference type="NCBIfam" id="TIGR03891">
    <property type="entry name" value="thiopep_ocin"/>
    <property type="match status" value="1"/>
</dbReference>